<evidence type="ECO:0000256" key="1">
    <source>
        <dbReference type="SAM" id="MobiDB-lite"/>
    </source>
</evidence>
<dbReference type="PANTHER" id="PTHR34154:SF13">
    <property type="entry name" value="ASL1-LIKE GLYCOSYL HYDROLASE CATALYTIC DOMAIN-CONTAINING PROTEIN"/>
    <property type="match status" value="1"/>
</dbReference>
<evidence type="ECO:0000259" key="3">
    <source>
        <dbReference type="Pfam" id="PF11790"/>
    </source>
</evidence>
<dbReference type="InterPro" id="IPR053183">
    <property type="entry name" value="ASL1"/>
</dbReference>
<organism evidence="4 5">
    <name type="scientific">Corynespora cassiicola Philippines</name>
    <dbReference type="NCBI Taxonomy" id="1448308"/>
    <lineage>
        <taxon>Eukaryota</taxon>
        <taxon>Fungi</taxon>
        <taxon>Dikarya</taxon>
        <taxon>Ascomycota</taxon>
        <taxon>Pezizomycotina</taxon>
        <taxon>Dothideomycetes</taxon>
        <taxon>Pleosporomycetidae</taxon>
        <taxon>Pleosporales</taxon>
        <taxon>Corynesporascaceae</taxon>
        <taxon>Corynespora</taxon>
    </lineage>
</organism>
<keyword evidence="2" id="KW-0732">Signal</keyword>
<dbReference type="Proteomes" id="UP000240883">
    <property type="component" value="Unassembled WGS sequence"/>
</dbReference>
<dbReference type="Gene3D" id="3.20.20.80">
    <property type="entry name" value="Glycosidases"/>
    <property type="match status" value="1"/>
</dbReference>
<feature type="compositionally biased region" description="Low complexity" evidence="1">
    <location>
        <begin position="160"/>
        <end position="176"/>
    </location>
</feature>
<dbReference type="OrthoDB" id="43654at2759"/>
<dbReference type="PANTHER" id="PTHR34154">
    <property type="entry name" value="ALKALI-SENSITIVE LINKAGE PROTEIN 1"/>
    <property type="match status" value="1"/>
</dbReference>
<evidence type="ECO:0000313" key="4">
    <source>
        <dbReference type="EMBL" id="PSN61350.1"/>
    </source>
</evidence>
<dbReference type="GO" id="GO:0009277">
    <property type="term" value="C:fungal-type cell wall"/>
    <property type="evidence" value="ECO:0007669"/>
    <property type="project" value="TreeGrafter"/>
</dbReference>
<reference evidence="4 5" key="1">
    <citation type="journal article" date="2018" name="Front. Microbiol.">
        <title>Genome-Wide Analysis of Corynespora cassiicola Leaf Fall Disease Putative Effectors.</title>
        <authorList>
            <person name="Lopez D."/>
            <person name="Ribeiro S."/>
            <person name="Label P."/>
            <person name="Fumanal B."/>
            <person name="Venisse J.S."/>
            <person name="Kohler A."/>
            <person name="de Oliveira R.R."/>
            <person name="Labutti K."/>
            <person name="Lipzen A."/>
            <person name="Lail K."/>
            <person name="Bauer D."/>
            <person name="Ohm R.A."/>
            <person name="Barry K.W."/>
            <person name="Spatafora J."/>
            <person name="Grigoriev I.V."/>
            <person name="Martin F.M."/>
            <person name="Pujade-Renaud V."/>
        </authorList>
    </citation>
    <scope>NUCLEOTIDE SEQUENCE [LARGE SCALE GENOMIC DNA]</scope>
    <source>
        <strain evidence="4 5">Philippines</strain>
    </source>
</reference>
<keyword evidence="5" id="KW-1185">Reference proteome</keyword>
<feature type="signal peptide" evidence="2">
    <location>
        <begin position="1"/>
        <end position="18"/>
    </location>
</feature>
<dbReference type="GO" id="GO:0071966">
    <property type="term" value="P:fungal-type cell wall polysaccharide metabolic process"/>
    <property type="evidence" value="ECO:0007669"/>
    <property type="project" value="TreeGrafter"/>
</dbReference>
<evidence type="ECO:0000313" key="5">
    <source>
        <dbReference type="Proteomes" id="UP000240883"/>
    </source>
</evidence>
<dbReference type="AlphaFoldDB" id="A0A2T2N7J4"/>
<gene>
    <name evidence="4" type="ORF">BS50DRAFT_148706</name>
</gene>
<feature type="region of interest" description="Disordered" evidence="1">
    <location>
        <begin position="159"/>
        <end position="258"/>
    </location>
</feature>
<protein>
    <recommendedName>
        <fullName evidence="3">Asl1-like glycosyl hydrolase catalytic domain-containing protein</fullName>
    </recommendedName>
</protein>
<dbReference type="InterPro" id="IPR017853">
    <property type="entry name" value="GH"/>
</dbReference>
<dbReference type="SUPFAM" id="SSF51445">
    <property type="entry name" value="(Trans)glycosidases"/>
    <property type="match status" value="1"/>
</dbReference>
<dbReference type="InterPro" id="IPR024655">
    <property type="entry name" value="Asl1_glyco_hydro_catalytic"/>
</dbReference>
<evidence type="ECO:0000256" key="2">
    <source>
        <dbReference type="SAM" id="SignalP"/>
    </source>
</evidence>
<feature type="compositionally biased region" description="Low complexity" evidence="1">
    <location>
        <begin position="209"/>
        <end position="255"/>
    </location>
</feature>
<feature type="domain" description="Asl1-like glycosyl hydrolase catalytic" evidence="3">
    <location>
        <begin position="264"/>
        <end position="495"/>
    </location>
</feature>
<feature type="compositionally biased region" description="Polar residues" evidence="1">
    <location>
        <begin position="188"/>
        <end position="205"/>
    </location>
</feature>
<proteinExistence type="predicted"/>
<accession>A0A2T2N7J4</accession>
<sequence length="498" mass="51320">MSTHMKLSLLALVSTAAAIPQYGHSKFHKPSAGYGGPGAGKPYPTGGWGLNNSTALAQPTGTGAAPVPVPSDDKTTTILETQFTTETIVSTIYASRSTGAGYAAPSSVGAADVPAGSASVCGPETVYVTAVDRVTVTVPAGGAEQTSQAPEVPQFSQSYALPSSAPAAEQPSSQVPVETPAETPVETPVNTPQPSAEEVYSSQAPVETPAPSSKAPASSPAETPVPTSEAPASSAAPIASTPASSSTPVPSTPASGGYSGTKRGLAYNDIELCSSFSGAKFGFAYNWGSTEGGSLPDGIEYVPMMHRPSLSTAEEWLSNVKTAVDGGTNAVMGFNEPDHADQANLSPEAACSAWKEYMNPIKESHPGVTIIGPSVTNGPAPMGLDWLDRFQTACPDATWDAANIHFYDIYDDQVVQRFKDHIGKASSDYGKPVWVTEFGLNPGSATAEQAAQFVKEVTEFMDGYENCAGYAYFMVGTGENQLNTASGLSSIGEVYASA</sequence>
<dbReference type="STRING" id="1448308.A0A2T2N7J4"/>
<name>A0A2T2N7J4_CORCC</name>
<dbReference type="EMBL" id="KZ678144">
    <property type="protein sequence ID" value="PSN61350.1"/>
    <property type="molecule type" value="Genomic_DNA"/>
</dbReference>
<feature type="chain" id="PRO_5015656341" description="Asl1-like glycosyl hydrolase catalytic domain-containing protein" evidence="2">
    <location>
        <begin position="19"/>
        <end position="498"/>
    </location>
</feature>
<dbReference type="Pfam" id="PF11790">
    <property type="entry name" value="Glyco_hydro_cc"/>
    <property type="match status" value="1"/>
</dbReference>